<evidence type="ECO:0000256" key="4">
    <source>
        <dbReference type="ARBA" id="ARBA00023163"/>
    </source>
</evidence>
<dbReference type="Proteomes" id="UP000501648">
    <property type="component" value="Chromosome"/>
</dbReference>
<name>A0A6M3ZVQ6_9BURK</name>
<dbReference type="EMBL" id="CP008956">
    <property type="protein sequence ID" value="QJQ02451.1"/>
    <property type="molecule type" value="Genomic_DNA"/>
</dbReference>
<dbReference type="Pfam" id="PF03466">
    <property type="entry name" value="LysR_substrate"/>
    <property type="match status" value="1"/>
</dbReference>
<dbReference type="Pfam" id="PF00126">
    <property type="entry name" value="HTH_1"/>
    <property type="match status" value="1"/>
</dbReference>
<dbReference type="GO" id="GO:0032993">
    <property type="term" value="C:protein-DNA complex"/>
    <property type="evidence" value="ECO:0007669"/>
    <property type="project" value="TreeGrafter"/>
</dbReference>
<accession>A0A6M3ZVQ6</accession>
<dbReference type="PANTHER" id="PTHR30346">
    <property type="entry name" value="TRANSCRIPTIONAL DUAL REGULATOR HCAR-RELATED"/>
    <property type="match status" value="1"/>
</dbReference>
<protein>
    <submittedName>
        <fullName evidence="6">LysR family transcriptional regulator</fullName>
    </submittedName>
</protein>
<proteinExistence type="inferred from homology"/>
<sequence>MNLRQIEFAVAVAEEQSFTRAALRCHTVQSALSHQVARLEEELGAALFERSSRYVRLTPAGQAFLRQAYAALDAVRRIPDDVAAASGEIRGQLSLGSISALGKIDIVALVSSFHEQYPRVDVRLSQSGSEELMDWLRDGRLDVALIGLWHGDRLSGLDHLHLGEERLVAVLPPWHSLASTKGLTLEKLATLPLVDYPRGSSARRQTDKAFAAAGVLPKINFEVNHVGLIARFVGQGLAASLVPESVAASLRDVAYLPVRDAPKRILYAVWGKAPTPSAVAFVALLHRYVQSAAAA</sequence>
<evidence type="ECO:0000313" key="7">
    <source>
        <dbReference type="Proteomes" id="UP000501648"/>
    </source>
</evidence>
<dbReference type="CDD" id="cd08436">
    <property type="entry name" value="PBP2_LTTR_like_3"/>
    <property type="match status" value="1"/>
</dbReference>
<dbReference type="Gene3D" id="3.40.190.290">
    <property type="match status" value="1"/>
</dbReference>
<evidence type="ECO:0000256" key="3">
    <source>
        <dbReference type="ARBA" id="ARBA00023125"/>
    </source>
</evidence>
<dbReference type="PRINTS" id="PR00039">
    <property type="entry name" value="HTHLYSR"/>
</dbReference>
<organism evidence="6 7">
    <name type="scientific">Herbaspirillum rubrisubalbicans Os34</name>
    <dbReference type="NCBI Taxonomy" id="1235827"/>
    <lineage>
        <taxon>Bacteria</taxon>
        <taxon>Pseudomonadati</taxon>
        <taxon>Pseudomonadota</taxon>
        <taxon>Betaproteobacteria</taxon>
        <taxon>Burkholderiales</taxon>
        <taxon>Oxalobacteraceae</taxon>
        <taxon>Herbaspirillum</taxon>
    </lineage>
</organism>
<evidence type="ECO:0000256" key="2">
    <source>
        <dbReference type="ARBA" id="ARBA00023015"/>
    </source>
</evidence>
<dbReference type="FunFam" id="1.10.10.10:FF:000001">
    <property type="entry name" value="LysR family transcriptional regulator"/>
    <property type="match status" value="1"/>
</dbReference>
<dbReference type="SUPFAM" id="SSF53850">
    <property type="entry name" value="Periplasmic binding protein-like II"/>
    <property type="match status" value="1"/>
</dbReference>
<dbReference type="PROSITE" id="PS50931">
    <property type="entry name" value="HTH_LYSR"/>
    <property type="match status" value="1"/>
</dbReference>
<dbReference type="PANTHER" id="PTHR30346:SF30">
    <property type="entry name" value="SMALL NEUTRAL PROTEASE REGULATORY PROTEIN"/>
    <property type="match status" value="1"/>
</dbReference>
<dbReference type="InterPro" id="IPR036388">
    <property type="entry name" value="WH-like_DNA-bd_sf"/>
</dbReference>
<evidence type="ECO:0000256" key="1">
    <source>
        <dbReference type="ARBA" id="ARBA00009437"/>
    </source>
</evidence>
<keyword evidence="3" id="KW-0238">DNA-binding</keyword>
<keyword evidence="4" id="KW-0804">Transcription</keyword>
<dbReference type="InterPro" id="IPR036390">
    <property type="entry name" value="WH_DNA-bd_sf"/>
</dbReference>
<dbReference type="SUPFAM" id="SSF46785">
    <property type="entry name" value="Winged helix' DNA-binding domain"/>
    <property type="match status" value="1"/>
</dbReference>
<reference evidence="6 7" key="1">
    <citation type="journal article" date="2012" name="J. Bacteriol.">
        <title>Genome sequence of the pathogenic Herbaspirillum seropedicae strain Os34, isolated from rice roots.</title>
        <authorList>
            <person name="Ye W."/>
            <person name="Ye S."/>
            <person name="Liu J."/>
            <person name="Chang S."/>
            <person name="Chen M."/>
            <person name="Zhu B."/>
            <person name="Guo L."/>
            <person name="An Q."/>
        </authorList>
    </citation>
    <scope>NUCLEOTIDE SEQUENCE [LARGE SCALE GENOMIC DNA]</scope>
    <source>
        <strain evidence="6 7">Os34</strain>
    </source>
</reference>
<dbReference type="InterPro" id="IPR000847">
    <property type="entry name" value="LysR_HTH_N"/>
</dbReference>
<feature type="domain" description="HTH lysR-type" evidence="5">
    <location>
        <begin position="1"/>
        <end position="58"/>
    </location>
</feature>
<evidence type="ECO:0000259" key="5">
    <source>
        <dbReference type="PROSITE" id="PS50931"/>
    </source>
</evidence>
<comment type="similarity">
    <text evidence="1">Belongs to the LysR transcriptional regulatory family.</text>
</comment>
<evidence type="ECO:0000313" key="6">
    <source>
        <dbReference type="EMBL" id="QJQ02451.1"/>
    </source>
</evidence>
<keyword evidence="2" id="KW-0805">Transcription regulation</keyword>
<dbReference type="GO" id="GO:0003677">
    <property type="term" value="F:DNA binding"/>
    <property type="evidence" value="ECO:0007669"/>
    <property type="project" value="UniProtKB-KW"/>
</dbReference>
<dbReference type="RefSeq" id="WP_017455564.1">
    <property type="nucleotide sequence ID" value="NZ_CP008956.1"/>
</dbReference>
<gene>
    <name evidence="6" type="ORF">C798_20105</name>
</gene>
<dbReference type="Gene3D" id="1.10.10.10">
    <property type="entry name" value="Winged helix-like DNA-binding domain superfamily/Winged helix DNA-binding domain"/>
    <property type="match status" value="1"/>
</dbReference>
<dbReference type="InterPro" id="IPR005119">
    <property type="entry name" value="LysR_subst-bd"/>
</dbReference>
<dbReference type="AlphaFoldDB" id="A0A6M3ZVQ6"/>
<dbReference type="GO" id="GO:0003700">
    <property type="term" value="F:DNA-binding transcription factor activity"/>
    <property type="evidence" value="ECO:0007669"/>
    <property type="project" value="InterPro"/>
</dbReference>